<proteinExistence type="predicted"/>
<organism evidence="2 3">
    <name type="scientific">Hymenochirus boettgeri</name>
    <name type="common">Congo dwarf clawed frog</name>
    <dbReference type="NCBI Taxonomy" id="247094"/>
    <lineage>
        <taxon>Eukaryota</taxon>
        <taxon>Metazoa</taxon>
        <taxon>Chordata</taxon>
        <taxon>Craniata</taxon>
        <taxon>Vertebrata</taxon>
        <taxon>Euteleostomi</taxon>
        <taxon>Amphibia</taxon>
        <taxon>Batrachia</taxon>
        <taxon>Anura</taxon>
        <taxon>Pipoidea</taxon>
        <taxon>Pipidae</taxon>
        <taxon>Pipinae</taxon>
        <taxon>Hymenochirus</taxon>
    </lineage>
</organism>
<dbReference type="EMBL" id="JAACNH010000007">
    <property type="protein sequence ID" value="KAG8438423.1"/>
    <property type="molecule type" value="Genomic_DNA"/>
</dbReference>
<accession>A0A8T2J3Q9</accession>
<sequence length="83" mass="9391">MTPNIPNCKQSNNRFANKIDLAPNKNPALKSQCKGDNCTKTKQRIEGHSSWKTPYNCQDHLHPKSLTHKVEALNTTTPLCLYI</sequence>
<keyword evidence="3" id="KW-1185">Reference proteome</keyword>
<reference evidence="2" key="1">
    <citation type="thesis" date="2020" institute="ProQuest LLC" country="789 East Eisenhower Parkway, Ann Arbor, MI, USA">
        <title>Comparative Genomics and Chromosome Evolution.</title>
        <authorList>
            <person name="Mudd A.B."/>
        </authorList>
    </citation>
    <scope>NUCLEOTIDE SEQUENCE</scope>
    <source>
        <strain evidence="2">Female2</strain>
        <tissue evidence="2">Blood</tissue>
    </source>
</reference>
<feature type="region of interest" description="Disordered" evidence="1">
    <location>
        <begin position="1"/>
        <end position="21"/>
    </location>
</feature>
<evidence type="ECO:0000313" key="3">
    <source>
        <dbReference type="Proteomes" id="UP000812440"/>
    </source>
</evidence>
<dbReference type="AlphaFoldDB" id="A0A8T2J3Q9"/>
<evidence type="ECO:0000256" key="1">
    <source>
        <dbReference type="SAM" id="MobiDB-lite"/>
    </source>
</evidence>
<evidence type="ECO:0000313" key="2">
    <source>
        <dbReference type="EMBL" id="KAG8438423.1"/>
    </source>
</evidence>
<gene>
    <name evidence="2" type="ORF">GDO86_008922</name>
</gene>
<feature type="compositionally biased region" description="Polar residues" evidence="1">
    <location>
        <begin position="1"/>
        <end position="15"/>
    </location>
</feature>
<name>A0A8T2J3Q9_9PIPI</name>
<comment type="caution">
    <text evidence="2">The sequence shown here is derived from an EMBL/GenBank/DDBJ whole genome shotgun (WGS) entry which is preliminary data.</text>
</comment>
<protein>
    <submittedName>
        <fullName evidence="2">Uncharacterized protein</fullName>
    </submittedName>
</protein>
<dbReference type="Proteomes" id="UP000812440">
    <property type="component" value="Chromosome 4"/>
</dbReference>